<keyword evidence="8" id="KW-0472">Membrane</keyword>
<keyword evidence="3" id="KW-0808">Transferase</keyword>
<name>A0A1G6PMW9_9BACT</name>
<feature type="transmembrane region" description="Helical" evidence="8">
    <location>
        <begin position="140"/>
        <end position="158"/>
    </location>
</feature>
<dbReference type="AlphaFoldDB" id="A0A1G6PMW9"/>
<dbReference type="PANTHER" id="PTHR42878">
    <property type="entry name" value="TWO-COMPONENT HISTIDINE KINASE"/>
    <property type="match status" value="1"/>
</dbReference>
<keyword evidence="5 10" id="KW-0418">Kinase</keyword>
<dbReference type="GO" id="GO:0005524">
    <property type="term" value="F:ATP binding"/>
    <property type="evidence" value="ECO:0007669"/>
    <property type="project" value="UniProtKB-KW"/>
</dbReference>
<reference evidence="11" key="1">
    <citation type="submission" date="2016-10" db="EMBL/GenBank/DDBJ databases">
        <authorList>
            <person name="Varghese N."/>
            <person name="Submissions S."/>
        </authorList>
    </citation>
    <scope>NUCLEOTIDE SEQUENCE [LARGE SCALE GENOMIC DNA]</scope>
    <source>
        <strain evidence="11">DSM 8415</strain>
    </source>
</reference>
<dbReference type="Proteomes" id="UP000199411">
    <property type="component" value="Unassembled WGS sequence"/>
</dbReference>
<dbReference type="Pfam" id="PF02518">
    <property type="entry name" value="HATPase_c"/>
    <property type="match status" value="1"/>
</dbReference>
<organism evidence="10 11">
    <name type="scientific">Desulfurella multipotens</name>
    <dbReference type="NCBI Taxonomy" id="79269"/>
    <lineage>
        <taxon>Bacteria</taxon>
        <taxon>Pseudomonadati</taxon>
        <taxon>Campylobacterota</taxon>
        <taxon>Desulfurellia</taxon>
        <taxon>Desulfurellales</taxon>
        <taxon>Desulfurellaceae</taxon>
        <taxon>Desulfurella</taxon>
    </lineage>
</organism>
<dbReference type="PANTHER" id="PTHR42878:SF7">
    <property type="entry name" value="SENSOR HISTIDINE KINASE GLRK"/>
    <property type="match status" value="1"/>
</dbReference>
<evidence type="ECO:0000313" key="10">
    <source>
        <dbReference type="EMBL" id="SDC81408.1"/>
    </source>
</evidence>
<keyword evidence="7" id="KW-0902">Two-component regulatory system</keyword>
<dbReference type="SUPFAM" id="SSF47384">
    <property type="entry name" value="Homodimeric domain of signal transducing histidine kinase"/>
    <property type="match status" value="1"/>
</dbReference>
<dbReference type="GO" id="GO:0030295">
    <property type="term" value="F:protein kinase activator activity"/>
    <property type="evidence" value="ECO:0007669"/>
    <property type="project" value="TreeGrafter"/>
</dbReference>
<dbReference type="SUPFAM" id="SSF55874">
    <property type="entry name" value="ATPase domain of HSP90 chaperone/DNA topoisomerase II/histidine kinase"/>
    <property type="match status" value="1"/>
</dbReference>
<accession>A0A1G6PMW9</accession>
<sequence length="372" mass="43150">MNKYIQKFINNIILLHTLLVFIMLVFFDCILSYQRYLDLQKTRENLAKRVIENIELSIKTTGIYQSKPQDIFYLIIDNKNKVMSSNVSINKDLIEKIIQSKEKKFQFAGLAFRKISFEDATLGHIQIIAAYSLNEIYKNIAYFFGIALVISLFIVALYHRISYVLSQKWSTPLLSLYKTTEEFLDTVAHEVLTPLAYISLISEDERIKHSIDRIKNILNGILEIKKFDVTKQEGKSEINIKILIDTILQELNFALNLKDIRLKLNIEDAKITTYQNIFYILLRNLIDNAIKYNIEGGILLIESNLGDKHLYLKVENNYQQSDTDINSQALHFGKGLGLYLVYKTLNILNGDIEITTTKNTFRATVKLPFYFS</sequence>
<proteinExistence type="predicted"/>
<evidence type="ECO:0000313" key="11">
    <source>
        <dbReference type="Proteomes" id="UP000199411"/>
    </source>
</evidence>
<dbReference type="CDD" id="cd00075">
    <property type="entry name" value="HATPase"/>
    <property type="match status" value="1"/>
</dbReference>
<evidence type="ECO:0000256" key="4">
    <source>
        <dbReference type="ARBA" id="ARBA00022741"/>
    </source>
</evidence>
<feature type="domain" description="Histidine kinase" evidence="9">
    <location>
        <begin position="186"/>
        <end position="371"/>
    </location>
</feature>
<dbReference type="PROSITE" id="PS50109">
    <property type="entry name" value="HIS_KIN"/>
    <property type="match status" value="1"/>
</dbReference>
<dbReference type="EC" id="2.7.13.3" evidence="2"/>
<evidence type="ECO:0000256" key="7">
    <source>
        <dbReference type="ARBA" id="ARBA00023012"/>
    </source>
</evidence>
<evidence type="ECO:0000256" key="8">
    <source>
        <dbReference type="SAM" id="Phobius"/>
    </source>
</evidence>
<feature type="transmembrane region" description="Helical" evidence="8">
    <location>
        <begin position="12"/>
        <end position="33"/>
    </location>
</feature>
<dbReference type="OrthoDB" id="9815202at2"/>
<dbReference type="Gene3D" id="3.30.565.10">
    <property type="entry name" value="Histidine kinase-like ATPase, C-terminal domain"/>
    <property type="match status" value="1"/>
</dbReference>
<dbReference type="InterPro" id="IPR036890">
    <property type="entry name" value="HATPase_C_sf"/>
</dbReference>
<dbReference type="InterPro" id="IPR003594">
    <property type="entry name" value="HATPase_dom"/>
</dbReference>
<evidence type="ECO:0000256" key="1">
    <source>
        <dbReference type="ARBA" id="ARBA00000085"/>
    </source>
</evidence>
<keyword evidence="6" id="KW-0067">ATP-binding</keyword>
<dbReference type="InterPro" id="IPR050351">
    <property type="entry name" value="BphY/WalK/GraS-like"/>
</dbReference>
<evidence type="ECO:0000259" key="9">
    <source>
        <dbReference type="PROSITE" id="PS50109"/>
    </source>
</evidence>
<dbReference type="GO" id="GO:0000156">
    <property type="term" value="F:phosphorelay response regulator activity"/>
    <property type="evidence" value="ECO:0007669"/>
    <property type="project" value="TreeGrafter"/>
</dbReference>
<evidence type="ECO:0000256" key="5">
    <source>
        <dbReference type="ARBA" id="ARBA00022777"/>
    </source>
</evidence>
<dbReference type="RefSeq" id="WP_092129212.1">
    <property type="nucleotide sequence ID" value="NZ_FMYU01000009.1"/>
</dbReference>
<keyword evidence="4" id="KW-0547">Nucleotide-binding</keyword>
<dbReference type="SMART" id="SM00387">
    <property type="entry name" value="HATPase_c"/>
    <property type="match status" value="1"/>
</dbReference>
<evidence type="ECO:0000256" key="3">
    <source>
        <dbReference type="ARBA" id="ARBA00022679"/>
    </source>
</evidence>
<keyword evidence="8" id="KW-1133">Transmembrane helix</keyword>
<dbReference type="CDD" id="cd00082">
    <property type="entry name" value="HisKA"/>
    <property type="match status" value="1"/>
</dbReference>
<dbReference type="InterPro" id="IPR005467">
    <property type="entry name" value="His_kinase_dom"/>
</dbReference>
<gene>
    <name evidence="10" type="ORF">SAMN05660835_01419</name>
</gene>
<dbReference type="GO" id="GO:0000155">
    <property type="term" value="F:phosphorelay sensor kinase activity"/>
    <property type="evidence" value="ECO:0007669"/>
    <property type="project" value="InterPro"/>
</dbReference>
<dbReference type="GO" id="GO:0007234">
    <property type="term" value="P:osmosensory signaling via phosphorelay pathway"/>
    <property type="evidence" value="ECO:0007669"/>
    <property type="project" value="TreeGrafter"/>
</dbReference>
<evidence type="ECO:0000256" key="2">
    <source>
        <dbReference type="ARBA" id="ARBA00012438"/>
    </source>
</evidence>
<comment type="catalytic activity">
    <reaction evidence="1">
        <text>ATP + protein L-histidine = ADP + protein N-phospho-L-histidine.</text>
        <dbReference type="EC" id="2.7.13.3"/>
    </reaction>
</comment>
<keyword evidence="8" id="KW-0812">Transmembrane</keyword>
<dbReference type="EMBL" id="FMYU01000009">
    <property type="protein sequence ID" value="SDC81408.1"/>
    <property type="molecule type" value="Genomic_DNA"/>
</dbReference>
<keyword evidence="11" id="KW-1185">Reference proteome</keyword>
<protein>
    <recommendedName>
        <fullName evidence="2">histidine kinase</fullName>
        <ecNumber evidence="2">2.7.13.3</ecNumber>
    </recommendedName>
</protein>
<dbReference type="InterPro" id="IPR036097">
    <property type="entry name" value="HisK_dim/P_sf"/>
</dbReference>
<dbReference type="InterPro" id="IPR003661">
    <property type="entry name" value="HisK_dim/P_dom"/>
</dbReference>
<evidence type="ECO:0000256" key="6">
    <source>
        <dbReference type="ARBA" id="ARBA00022840"/>
    </source>
</evidence>